<dbReference type="Gene3D" id="3.40.50.300">
    <property type="entry name" value="P-loop containing nucleotide triphosphate hydrolases"/>
    <property type="match status" value="1"/>
</dbReference>
<dbReference type="InterPro" id="IPR003439">
    <property type="entry name" value="ABC_transporter-like_ATP-bd"/>
</dbReference>
<keyword evidence="7" id="KW-1185">Reference proteome</keyword>
<name>A0A9X1IGQ4_9PROT</name>
<dbReference type="InterPro" id="IPR012340">
    <property type="entry name" value="NA-bd_OB-fold"/>
</dbReference>
<evidence type="ECO:0000256" key="3">
    <source>
        <dbReference type="ARBA" id="ARBA00022741"/>
    </source>
</evidence>
<dbReference type="GO" id="GO:0016887">
    <property type="term" value="F:ATP hydrolysis activity"/>
    <property type="evidence" value="ECO:0007669"/>
    <property type="project" value="InterPro"/>
</dbReference>
<dbReference type="InterPro" id="IPR027417">
    <property type="entry name" value="P-loop_NTPase"/>
</dbReference>
<keyword evidence="4 6" id="KW-0067">ATP-binding</keyword>
<keyword evidence="3" id="KW-0547">Nucleotide-binding</keyword>
<organism evidence="6 7">
    <name type="scientific">Roseicella aerolata</name>
    <dbReference type="NCBI Taxonomy" id="2883479"/>
    <lineage>
        <taxon>Bacteria</taxon>
        <taxon>Pseudomonadati</taxon>
        <taxon>Pseudomonadota</taxon>
        <taxon>Alphaproteobacteria</taxon>
        <taxon>Acetobacterales</taxon>
        <taxon>Roseomonadaceae</taxon>
        <taxon>Roseicella</taxon>
    </lineage>
</organism>
<dbReference type="GO" id="GO:0055052">
    <property type="term" value="C:ATP-binding cassette (ABC) transporter complex, substrate-binding subunit-containing"/>
    <property type="evidence" value="ECO:0007669"/>
    <property type="project" value="TreeGrafter"/>
</dbReference>
<dbReference type="PANTHER" id="PTHR43875:SF14">
    <property type="entry name" value="ABC TRANSPORTER ATP-BINDING PROTEIN"/>
    <property type="match status" value="1"/>
</dbReference>
<comment type="caution">
    <text evidence="6">The sequence shown here is derived from an EMBL/GenBank/DDBJ whole genome shotgun (WGS) entry which is preliminary data.</text>
</comment>
<dbReference type="NCBIfam" id="NF008653">
    <property type="entry name" value="PRK11650.1"/>
    <property type="match status" value="1"/>
</dbReference>
<dbReference type="Gene3D" id="2.40.50.140">
    <property type="entry name" value="Nucleic acid-binding proteins"/>
    <property type="match status" value="1"/>
</dbReference>
<dbReference type="FunFam" id="3.40.50.300:FF:000042">
    <property type="entry name" value="Maltose/maltodextrin ABC transporter, ATP-binding protein"/>
    <property type="match status" value="1"/>
</dbReference>
<dbReference type="Pfam" id="PF08402">
    <property type="entry name" value="TOBE_2"/>
    <property type="match status" value="1"/>
</dbReference>
<evidence type="ECO:0000256" key="1">
    <source>
        <dbReference type="ARBA" id="ARBA00005417"/>
    </source>
</evidence>
<dbReference type="Gene3D" id="2.40.50.100">
    <property type="match status" value="1"/>
</dbReference>
<dbReference type="CDD" id="cd03301">
    <property type="entry name" value="ABC_MalK_N"/>
    <property type="match status" value="1"/>
</dbReference>
<gene>
    <name evidence="6" type="primary">ugpC</name>
    <name evidence="6" type="ORF">LHA35_22535</name>
</gene>
<proteinExistence type="inferred from homology"/>
<dbReference type="SUPFAM" id="SSF50331">
    <property type="entry name" value="MOP-like"/>
    <property type="match status" value="1"/>
</dbReference>
<reference evidence="6" key="1">
    <citation type="submission" date="2021-10" db="EMBL/GenBank/DDBJ databases">
        <title>Roseicella aerolatum sp. nov., isolated from aerosols of e-waste dismantling site.</title>
        <authorList>
            <person name="Qin T."/>
        </authorList>
    </citation>
    <scope>NUCLEOTIDE SEQUENCE</scope>
    <source>
        <strain evidence="6">GB24</strain>
    </source>
</reference>
<dbReference type="InterPro" id="IPR015855">
    <property type="entry name" value="ABC_transpr_MalK-like"/>
</dbReference>
<dbReference type="InterPro" id="IPR003593">
    <property type="entry name" value="AAA+_ATPase"/>
</dbReference>
<dbReference type="EMBL" id="JAJAQI010000045">
    <property type="protein sequence ID" value="MCB4824511.1"/>
    <property type="molecule type" value="Genomic_DNA"/>
</dbReference>
<evidence type="ECO:0000259" key="5">
    <source>
        <dbReference type="PROSITE" id="PS50893"/>
    </source>
</evidence>
<dbReference type="PROSITE" id="PS50893">
    <property type="entry name" value="ABC_TRANSPORTER_2"/>
    <property type="match status" value="1"/>
</dbReference>
<keyword evidence="2" id="KW-0813">Transport</keyword>
<evidence type="ECO:0000313" key="7">
    <source>
        <dbReference type="Proteomes" id="UP001139311"/>
    </source>
</evidence>
<dbReference type="RefSeq" id="WP_226612298.1">
    <property type="nucleotide sequence ID" value="NZ_JAJAQI010000045.1"/>
</dbReference>
<dbReference type="Proteomes" id="UP001139311">
    <property type="component" value="Unassembled WGS sequence"/>
</dbReference>
<evidence type="ECO:0000313" key="6">
    <source>
        <dbReference type="EMBL" id="MCB4824511.1"/>
    </source>
</evidence>
<dbReference type="GO" id="GO:0005524">
    <property type="term" value="F:ATP binding"/>
    <property type="evidence" value="ECO:0007669"/>
    <property type="project" value="UniProtKB-KW"/>
</dbReference>
<evidence type="ECO:0000256" key="2">
    <source>
        <dbReference type="ARBA" id="ARBA00022448"/>
    </source>
</evidence>
<dbReference type="PROSITE" id="PS00211">
    <property type="entry name" value="ABC_TRANSPORTER_1"/>
    <property type="match status" value="1"/>
</dbReference>
<dbReference type="SUPFAM" id="SSF52540">
    <property type="entry name" value="P-loop containing nucleoside triphosphate hydrolases"/>
    <property type="match status" value="1"/>
</dbReference>
<dbReference type="PANTHER" id="PTHR43875">
    <property type="entry name" value="MALTODEXTRIN IMPORT ATP-BINDING PROTEIN MSMX"/>
    <property type="match status" value="1"/>
</dbReference>
<dbReference type="GO" id="GO:0140359">
    <property type="term" value="F:ABC-type transporter activity"/>
    <property type="evidence" value="ECO:0007669"/>
    <property type="project" value="InterPro"/>
</dbReference>
<protein>
    <submittedName>
        <fullName evidence="6">Sn-glycerol-3-phosphate ABC transporter ATP-binding protein UgpC</fullName>
    </submittedName>
</protein>
<dbReference type="InterPro" id="IPR047641">
    <property type="entry name" value="ABC_transpr_MalK/UgpC-like"/>
</dbReference>
<dbReference type="InterPro" id="IPR013611">
    <property type="entry name" value="Transp-assoc_OB_typ2"/>
</dbReference>
<accession>A0A9X1IGQ4</accession>
<feature type="domain" description="ABC transporter" evidence="5">
    <location>
        <begin position="4"/>
        <end position="238"/>
    </location>
</feature>
<evidence type="ECO:0000256" key="4">
    <source>
        <dbReference type="ARBA" id="ARBA00022840"/>
    </source>
</evidence>
<dbReference type="InterPro" id="IPR017871">
    <property type="entry name" value="ABC_transporter-like_CS"/>
</dbReference>
<dbReference type="SMART" id="SM00382">
    <property type="entry name" value="AAA"/>
    <property type="match status" value="1"/>
</dbReference>
<sequence length="365" mass="39929">MANVRIDRLHKEFRGPTGTVHALQELTLDIADGEFVSLVGPSGCGKSTALRIIAGLEVPSSGRILFGPRDITKLEPRDRNIAMVFQSYALYPHMTVRQNLEYGLRKRGIGKEERARKVAAIAPMLRLETMLERKPRQLSGGQRQRVALGRALIRDPEVFLLDEPLSNLDAKLRVHMRAELAALHQKLRTTMIYVTHDQLEAMTLSDRIVVMNHGVMQQVGTPEEIYSRPANRFVAEFIGTPSMNMIEGELRIEGGRPVFQGPGIAVPLPQAPPRMPATPQATLGVRPEDIALVPPDAPGAIRAKVTVSELAGAERYHFIELGSGSVILRTPATTVLRPGETVALGLDPARLHLFAGAGEDAAALR</sequence>
<dbReference type="Pfam" id="PF00005">
    <property type="entry name" value="ABC_tran"/>
    <property type="match status" value="1"/>
</dbReference>
<dbReference type="AlphaFoldDB" id="A0A9X1IGQ4"/>
<dbReference type="GO" id="GO:0008643">
    <property type="term" value="P:carbohydrate transport"/>
    <property type="evidence" value="ECO:0007669"/>
    <property type="project" value="InterPro"/>
</dbReference>
<comment type="similarity">
    <text evidence="1">Belongs to the ABC transporter superfamily.</text>
</comment>
<dbReference type="InterPro" id="IPR008995">
    <property type="entry name" value="Mo/tungstate-bd_C_term_dom"/>
</dbReference>